<evidence type="ECO:0000256" key="2">
    <source>
        <dbReference type="ARBA" id="ARBA00023043"/>
    </source>
</evidence>
<evidence type="ECO:0000256" key="1">
    <source>
        <dbReference type="ARBA" id="ARBA00022737"/>
    </source>
</evidence>
<reference evidence="5 6" key="1">
    <citation type="submission" date="2017-10" db="EMBL/GenBank/DDBJ databases">
        <title>Comparative genomics in systemic dimorphic fungi from Ajellomycetaceae.</title>
        <authorList>
            <person name="Munoz J.F."/>
            <person name="Mcewen J.G."/>
            <person name="Clay O.K."/>
            <person name="Cuomo C.A."/>
        </authorList>
    </citation>
    <scope>NUCLEOTIDE SEQUENCE [LARGE SCALE GENOMIC DNA]</scope>
    <source>
        <strain evidence="5 6">UAMH7299</strain>
    </source>
</reference>
<evidence type="ECO:0000313" key="6">
    <source>
        <dbReference type="Proteomes" id="UP000224634"/>
    </source>
</evidence>
<dbReference type="PROSITE" id="PS50088">
    <property type="entry name" value="ANK_REPEAT"/>
    <property type="match status" value="3"/>
</dbReference>
<keyword evidence="6" id="KW-1185">Reference proteome</keyword>
<sequence length="776" mass="84078">MEPGLDLSVEDENIDSPTTKNLKEHYQSARSNNKPTEQCWKAFLWVLRYLKGSMEMGITYTKGSHTNLVSYSDADWAGKDPAQKSTSGYNIGLAGGLVAWQSSRQDCTAKSSTEVEYIEAAYAGCELIWLGNLIEDCKLSPSQNETTENAAGEDQPGSLWLRTEMEETRTDSASTAGSVHGKCGIHSLPNELLYKIADSTNSETTINHLCQASQHLYEVLNPYLYWHNAIRRGKGRRGGRSAMQWAAEHGMATTARHALDVPTCFPSPKPLHVAATRGHVDIVKLLLHTPYEQLEWRDKSGHTALAVAALNGHAEIVRLLINAGSHPNPAYRLHGVRPNPVEPGNKDTYLIMLAAAKGHVEVVKLLLDSGKVDVNMQGRGNETLLMIAARILHVGLVQLLIERGANPNCRSWAGEALLLSLVRAGRADIVKMLLSVPGIDTNVLDHTGNGPLIIAAKWGHVDVAKLLMTTAGIDLNKTSRDGYTALSLALQGADLDMVRQLLSAERTDVNLGSPLCEAAKRDNVDIIKPIVATGRVNQSMLDEALATAVRHRKEPLIKALLDAGADPCGRIGPRGYTPLMLSCFSRGSTDTKILLDSGRGNLETRCDKGCSVLYYAVTYGRPDIVQLLLGSKRIDCNGGCLNGNCSELPDCGNPLLAATMAGYVEIVKLLLSQENIDLNVTDAKGRPALCIAASHKQNLEVTKLLLAYKATDPNLRDSNGLSALDHAMKYGTMEAVELLLSVEGIDATAREVDGTTPLEFVARLEKCEKDLVPLGL</sequence>
<protein>
    <submittedName>
        <fullName evidence="5">Uncharacterized protein</fullName>
    </submittedName>
</protein>
<dbReference type="OrthoDB" id="4195796at2759"/>
<name>A0A2B7X0S1_POLH7</name>
<keyword evidence="2 3" id="KW-0040">ANK repeat</keyword>
<dbReference type="InterPro" id="IPR050889">
    <property type="entry name" value="Dendritic_Spine_Reg/Scaffold"/>
</dbReference>
<dbReference type="PRINTS" id="PR01415">
    <property type="entry name" value="ANKYRIN"/>
</dbReference>
<dbReference type="CDD" id="cd09272">
    <property type="entry name" value="RNase_HI_RT_Ty1"/>
    <property type="match status" value="1"/>
</dbReference>
<dbReference type="Pfam" id="PF12796">
    <property type="entry name" value="Ank_2"/>
    <property type="match status" value="5"/>
</dbReference>
<organism evidence="5 6">
    <name type="scientific">Polytolypa hystricis (strain UAMH7299)</name>
    <dbReference type="NCBI Taxonomy" id="1447883"/>
    <lineage>
        <taxon>Eukaryota</taxon>
        <taxon>Fungi</taxon>
        <taxon>Dikarya</taxon>
        <taxon>Ascomycota</taxon>
        <taxon>Pezizomycotina</taxon>
        <taxon>Eurotiomycetes</taxon>
        <taxon>Eurotiomycetidae</taxon>
        <taxon>Onygenales</taxon>
        <taxon>Onygenales incertae sedis</taxon>
        <taxon>Polytolypa</taxon>
    </lineage>
</organism>
<dbReference type="PANTHER" id="PTHR24166">
    <property type="entry name" value="ROLLING PEBBLES, ISOFORM B"/>
    <property type="match status" value="1"/>
</dbReference>
<dbReference type="SUPFAM" id="SSF48403">
    <property type="entry name" value="Ankyrin repeat"/>
    <property type="match status" value="2"/>
</dbReference>
<gene>
    <name evidence="5" type="ORF">AJ80_08893</name>
</gene>
<dbReference type="AlphaFoldDB" id="A0A2B7X0S1"/>
<evidence type="ECO:0000313" key="5">
    <source>
        <dbReference type="EMBL" id="PGH02268.1"/>
    </source>
</evidence>
<dbReference type="STRING" id="1447883.A0A2B7X0S1"/>
<dbReference type="Proteomes" id="UP000224634">
    <property type="component" value="Unassembled WGS sequence"/>
</dbReference>
<dbReference type="Gene3D" id="1.25.40.20">
    <property type="entry name" value="Ankyrin repeat-containing domain"/>
    <property type="match status" value="2"/>
</dbReference>
<feature type="repeat" description="ANK" evidence="3">
    <location>
        <begin position="300"/>
        <end position="332"/>
    </location>
</feature>
<proteinExistence type="predicted"/>
<accession>A0A2B7X0S1</accession>
<dbReference type="SMART" id="SM00248">
    <property type="entry name" value="ANK"/>
    <property type="match status" value="13"/>
</dbReference>
<dbReference type="PROSITE" id="PS50297">
    <property type="entry name" value="ANK_REP_REGION"/>
    <property type="match status" value="3"/>
</dbReference>
<evidence type="ECO:0000256" key="4">
    <source>
        <dbReference type="SAM" id="MobiDB-lite"/>
    </source>
</evidence>
<dbReference type="InterPro" id="IPR036770">
    <property type="entry name" value="Ankyrin_rpt-contain_sf"/>
</dbReference>
<comment type="caution">
    <text evidence="5">The sequence shown here is derived from an EMBL/GenBank/DDBJ whole genome shotgun (WGS) entry which is preliminary data.</text>
</comment>
<dbReference type="InterPro" id="IPR002110">
    <property type="entry name" value="Ankyrin_rpt"/>
</dbReference>
<evidence type="ECO:0000256" key="3">
    <source>
        <dbReference type="PROSITE-ProRule" id="PRU00023"/>
    </source>
</evidence>
<feature type="repeat" description="ANK" evidence="3">
    <location>
        <begin position="380"/>
        <end position="412"/>
    </location>
</feature>
<feature type="repeat" description="ANK" evidence="3">
    <location>
        <begin position="266"/>
        <end position="287"/>
    </location>
</feature>
<feature type="region of interest" description="Disordered" evidence="4">
    <location>
        <begin position="1"/>
        <end position="28"/>
    </location>
</feature>
<dbReference type="EMBL" id="PDNA01000225">
    <property type="protein sequence ID" value="PGH02268.1"/>
    <property type="molecule type" value="Genomic_DNA"/>
</dbReference>
<keyword evidence="1" id="KW-0677">Repeat</keyword>
<dbReference type="PANTHER" id="PTHR24166:SF48">
    <property type="entry name" value="PROTEIN VAPYRIN"/>
    <property type="match status" value="1"/>
</dbReference>